<dbReference type="SMART" id="SM00530">
    <property type="entry name" value="HTH_XRE"/>
    <property type="match status" value="1"/>
</dbReference>
<dbReference type="InterPro" id="IPR001387">
    <property type="entry name" value="Cro/C1-type_HTH"/>
</dbReference>
<dbReference type="EMBL" id="CP124585">
    <property type="protein sequence ID" value="WZE69742.1"/>
    <property type="molecule type" value="Genomic_DNA"/>
</dbReference>
<dbReference type="GO" id="GO:0003677">
    <property type="term" value="F:DNA binding"/>
    <property type="evidence" value="ECO:0007669"/>
    <property type="project" value="InterPro"/>
</dbReference>
<gene>
    <name evidence="2" type="ORF">QA540_04900</name>
</gene>
<protein>
    <submittedName>
        <fullName evidence="2">Helix-turn-helix transcriptional regulator</fullName>
    </submittedName>
</protein>
<reference evidence="2" key="1">
    <citation type="submission" date="2023-04" db="EMBL/GenBank/DDBJ databases">
        <title>Macrococci isolated from food, foodproducing animals, and human clinical materials.</title>
        <authorList>
            <person name="Maslanova I."/>
            <person name="Svec P."/>
            <person name="Sedlacek I."/>
            <person name="Novakova D."/>
            <person name="Keller J.E."/>
            <person name="Schwendener S."/>
            <person name="Finstrlova A."/>
            <person name="Botka T."/>
            <person name="Kovarovic V."/>
            <person name="Petras P."/>
            <person name="Perreten V."/>
            <person name="Pantucek R."/>
        </authorList>
    </citation>
    <scope>NUCLEOTIDE SEQUENCE</scope>
    <source>
        <strain evidence="2">NRL/St 13/116</strain>
    </source>
</reference>
<proteinExistence type="predicted"/>
<name>A0AAU6RI35_9STAP</name>
<dbReference type="InterPro" id="IPR010982">
    <property type="entry name" value="Lambda_DNA-bd_dom_sf"/>
</dbReference>
<dbReference type="Pfam" id="PF01381">
    <property type="entry name" value="HTH_3"/>
    <property type="match status" value="1"/>
</dbReference>
<dbReference type="CDD" id="cd00093">
    <property type="entry name" value="HTH_XRE"/>
    <property type="match status" value="1"/>
</dbReference>
<sequence>MMKIKPKEELFAVMLSKGLTQQDLSKKTGLTYVTINKAFNNKGISAKTAKEICNAMDVNFEDIFFISNDNNCYQTNDRLSDQTQSAL</sequence>
<evidence type="ECO:0000313" key="2">
    <source>
        <dbReference type="EMBL" id="WZE69742.1"/>
    </source>
</evidence>
<dbReference type="RefSeq" id="WP_086038840.1">
    <property type="nucleotide sequence ID" value="NZ_CP124585.1"/>
</dbReference>
<dbReference type="AlphaFoldDB" id="A0AAU6RI35"/>
<organism evidence="2">
    <name type="scientific">Macrococcus psychrotolerans</name>
    <dbReference type="NCBI Taxonomy" id="3039389"/>
    <lineage>
        <taxon>Bacteria</taxon>
        <taxon>Bacillati</taxon>
        <taxon>Bacillota</taxon>
        <taxon>Bacilli</taxon>
        <taxon>Bacillales</taxon>
        <taxon>Staphylococcaceae</taxon>
        <taxon>Macrococcus</taxon>
    </lineage>
</organism>
<evidence type="ECO:0000259" key="1">
    <source>
        <dbReference type="PROSITE" id="PS50943"/>
    </source>
</evidence>
<dbReference type="PROSITE" id="PS50943">
    <property type="entry name" value="HTH_CROC1"/>
    <property type="match status" value="1"/>
</dbReference>
<dbReference type="Gene3D" id="1.10.260.40">
    <property type="entry name" value="lambda repressor-like DNA-binding domains"/>
    <property type="match status" value="1"/>
</dbReference>
<feature type="domain" description="HTH cro/C1-type" evidence="1">
    <location>
        <begin position="16"/>
        <end position="63"/>
    </location>
</feature>
<dbReference type="SUPFAM" id="SSF47413">
    <property type="entry name" value="lambda repressor-like DNA-binding domains"/>
    <property type="match status" value="1"/>
</dbReference>
<accession>A0AAU6RI35</accession>